<evidence type="ECO:0000313" key="2">
    <source>
        <dbReference type="Proteomes" id="UP000316921"/>
    </source>
</evidence>
<dbReference type="KEGG" id="pbap:Pla133_27630"/>
<reference evidence="1 2" key="1">
    <citation type="submission" date="2019-02" db="EMBL/GenBank/DDBJ databases">
        <title>Deep-cultivation of Planctomycetes and their phenomic and genomic characterization uncovers novel biology.</title>
        <authorList>
            <person name="Wiegand S."/>
            <person name="Jogler M."/>
            <person name="Boedeker C."/>
            <person name="Pinto D."/>
            <person name="Vollmers J."/>
            <person name="Rivas-Marin E."/>
            <person name="Kohn T."/>
            <person name="Peeters S.H."/>
            <person name="Heuer A."/>
            <person name="Rast P."/>
            <person name="Oberbeckmann S."/>
            <person name="Bunk B."/>
            <person name="Jeske O."/>
            <person name="Meyerdierks A."/>
            <person name="Storesund J.E."/>
            <person name="Kallscheuer N."/>
            <person name="Luecker S."/>
            <person name="Lage O.M."/>
            <person name="Pohl T."/>
            <person name="Merkel B.J."/>
            <person name="Hornburger P."/>
            <person name="Mueller R.-W."/>
            <person name="Bruemmer F."/>
            <person name="Labrenz M."/>
            <person name="Spormann A.M."/>
            <person name="Op den Camp H."/>
            <person name="Overmann J."/>
            <person name="Amann R."/>
            <person name="Jetten M.S.M."/>
            <person name="Mascher T."/>
            <person name="Medema M.H."/>
            <person name="Devos D.P."/>
            <person name="Kaster A.-K."/>
            <person name="Ovreas L."/>
            <person name="Rohde M."/>
            <person name="Galperin M.Y."/>
            <person name="Jogler C."/>
        </authorList>
    </citation>
    <scope>NUCLEOTIDE SEQUENCE [LARGE SCALE GENOMIC DNA]</scope>
    <source>
        <strain evidence="1 2">Pla133</strain>
    </source>
</reference>
<keyword evidence="2" id="KW-1185">Reference proteome</keyword>
<name>A0A518BL26_9BACT</name>
<evidence type="ECO:0000313" key="1">
    <source>
        <dbReference type="EMBL" id="QDU67675.1"/>
    </source>
</evidence>
<proteinExistence type="predicted"/>
<dbReference type="Proteomes" id="UP000316921">
    <property type="component" value="Chromosome"/>
</dbReference>
<protein>
    <submittedName>
        <fullName evidence="1">Uncharacterized protein</fullName>
    </submittedName>
</protein>
<gene>
    <name evidence="1" type="ORF">Pla133_27630</name>
</gene>
<sequence>MKWLDRALCILAACACLGVGYRFGHHAGIREAEATYIERLREAPKLRQSLPDLAPNESGLPLYSGAWRLPEGSKVR</sequence>
<dbReference type="RefSeq" id="WP_145066041.1">
    <property type="nucleotide sequence ID" value="NZ_CP036287.1"/>
</dbReference>
<dbReference type="AlphaFoldDB" id="A0A518BL26"/>
<accession>A0A518BL26</accession>
<organism evidence="1 2">
    <name type="scientific">Engelhardtia mirabilis</name>
    <dbReference type="NCBI Taxonomy" id="2528011"/>
    <lineage>
        <taxon>Bacteria</taxon>
        <taxon>Pseudomonadati</taxon>
        <taxon>Planctomycetota</taxon>
        <taxon>Planctomycetia</taxon>
        <taxon>Planctomycetia incertae sedis</taxon>
        <taxon>Engelhardtia</taxon>
    </lineage>
</organism>
<dbReference type="EMBL" id="CP036287">
    <property type="protein sequence ID" value="QDU67675.1"/>
    <property type="molecule type" value="Genomic_DNA"/>
</dbReference>